<dbReference type="Gene3D" id="1.10.640.10">
    <property type="entry name" value="Haem peroxidase domain superfamily, animal type"/>
    <property type="match status" value="1"/>
</dbReference>
<dbReference type="AlphaFoldDB" id="A0A0B1TF71"/>
<dbReference type="GO" id="GO:0020037">
    <property type="term" value="F:heme binding"/>
    <property type="evidence" value="ECO:0007669"/>
    <property type="project" value="InterPro"/>
</dbReference>
<sequence>MVFLRLITQYDAPDSCLPVDLPCDHTSKYREHSGWCNNLRRPELANAFQPFLYILPPQYDDGIDVPRSTSVTGTILPNPRVISNIVHHEEFIEHRKAS</sequence>
<dbReference type="PROSITE" id="PS50292">
    <property type="entry name" value="PEROXIDASE_3"/>
    <property type="match status" value="1"/>
</dbReference>
<proteinExistence type="predicted"/>
<dbReference type="Proteomes" id="UP000053660">
    <property type="component" value="Unassembled WGS sequence"/>
</dbReference>
<gene>
    <name evidence="2" type="ORF">OESDEN_03884</name>
</gene>
<dbReference type="GO" id="GO:0006979">
    <property type="term" value="P:response to oxidative stress"/>
    <property type="evidence" value="ECO:0007669"/>
    <property type="project" value="InterPro"/>
</dbReference>
<keyword evidence="1" id="KW-0575">Peroxidase</keyword>
<dbReference type="PANTHER" id="PTHR11475">
    <property type="entry name" value="OXIDASE/PEROXIDASE"/>
    <property type="match status" value="1"/>
</dbReference>
<dbReference type="GO" id="GO:0004601">
    <property type="term" value="F:peroxidase activity"/>
    <property type="evidence" value="ECO:0007669"/>
    <property type="project" value="UniProtKB-KW"/>
</dbReference>
<evidence type="ECO:0000313" key="3">
    <source>
        <dbReference type="Proteomes" id="UP000053660"/>
    </source>
</evidence>
<keyword evidence="3" id="KW-1185">Reference proteome</keyword>
<dbReference type="SUPFAM" id="SSF48113">
    <property type="entry name" value="Heme-dependent peroxidases"/>
    <property type="match status" value="1"/>
</dbReference>
<dbReference type="EMBL" id="KN549748">
    <property type="protein sequence ID" value="KHJ96158.1"/>
    <property type="molecule type" value="Genomic_DNA"/>
</dbReference>
<dbReference type="OrthoDB" id="10069512at2759"/>
<name>A0A0B1TF71_OESDE</name>
<keyword evidence="1" id="KW-0560">Oxidoreductase</keyword>
<evidence type="ECO:0000256" key="1">
    <source>
        <dbReference type="ARBA" id="ARBA00022559"/>
    </source>
</evidence>
<dbReference type="InterPro" id="IPR010255">
    <property type="entry name" value="Haem_peroxidase_sf"/>
</dbReference>
<dbReference type="InterPro" id="IPR037120">
    <property type="entry name" value="Haem_peroxidase_sf_animal"/>
</dbReference>
<organism evidence="2 3">
    <name type="scientific">Oesophagostomum dentatum</name>
    <name type="common">Nodular worm</name>
    <dbReference type="NCBI Taxonomy" id="61180"/>
    <lineage>
        <taxon>Eukaryota</taxon>
        <taxon>Metazoa</taxon>
        <taxon>Ecdysozoa</taxon>
        <taxon>Nematoda</taxon>
        <taxon>Chromadorea</taxon>
        <taxon>Rhabditida</taxon>
        <taxon>Rhabditina</taxon>
        <taxon>Rhabditomorpha</taxon>
        <taxon>Strongyloidea</taxon>
        <taxon>Strongylidae</taxon>
        <taxon>Oesophagostomum</taxon>
    </lineage>
</organism>
<dbReference type="InterPro" id="IPR019791">
    <property type="entry name" value="Haem_peroxidase_animal"/>
</dbReference>
<protein>
    <submittedName>
        <fullName evidence="2">Uncharacterized protein</fullName>
    </submittedName>
</protein>
<reference evidence="2 3" key="1">
    <citation type="submission" date="2014-03" db="EMBL/GenBank/DDBJ databases">
        <title>Draft genome of the hookworm Oesophagostomum dentatum.</title>
        <authorList>
            <person name="Mitreva M."/>
        </authorList>
    </citation>
    <scope>NUCLEOTIDE SEQUENCE [LARGE SCALE GENOMIC DNA]</scope>
    <source>
        <strain evidence="2 3">OD-Hann</strain>
    </source>
</reference>
<dbReference type="Pfam" id="PF03098">
    <property type="entry name" value="An_peroxidase"/>
    <property type="match status" value="1"/>
</dbReference>
<accession>A0A0B1TF71</accession>
<evidence type="ECO:0000313" key="2">
    <source>
        <dbReference type="EMBL" id="KHJ96158.1"/>
    </source>
</evidence>
<dbReference type="PANTHER" id="PTHR11475:SF43">
    <property type="entry name" value="PEROXIDASE"/>
    <property type="match status" value="1"/>
</dbReference>